<keyword evidence="6 8" id="KW-0722">Serine protease inhibitor</keyword>
<dbReference type="OrthoDB" id="3542626at2"/>
<feature type="compositionally biased region" description="Low complexity" evidence="9">
    <location>
        <begin position="21"/>
        <end position="45"/>
    </location>
</feature>
<evidence type="ECO:0000313" key="13">
    <source>
        <dbReference type="Proteomes" id="UP000006640"/>
    </source>
</evidence>
<dbReference type="Proteomes" id="UP000006640">
    <property type="component" value="Chromosome"/>
</dbReference>
<feature type="chain" id="PRO_5003090924" evidence="10">
    <location>
        <begin position="24"/>
        <end position="147"/>
    </location>
</feature>
<dbReference type="STRING" id="469371.Tbis_2894"/>
<evidence type="ECO:0000256" key="9">
    <source>
        <dbReference type="SAM" id="MobiDB-lite"/>
    </source>
</evidence>
<dbReference type="AlphaFoldDB" id="D6Y6V2"/>
<dbReference type="PRINTS" id="PR00294">
    <property type="entry name" value="SSBTLNINHBTR"/>
</dbReference>
<keyword evidence="4" id="KW-0964">Secreted</keyword>
<dbReference type="GO" id="GO:0005576">
    <property type="term" value="C:extracellular region"/>
    <property type="evidence" value="ECO:0007669"/>
    <property type="project" value="UniProtKB-SubCell"/>
</dbReference>
<dbReference type="eggNOG" id="ENOG50333FU">
    <property type="taxonomic scope" value="Bacteria"/>
</dbReference>
<dbReference type="InterPro" id="IPR000691">
    <property type="entry name" value="Prot_inh_I16_SSI"/>
</dbReference>
<evidence type="ECO:0000256" key="7">
    <source>
        <dbReference type="ARBA" id="ARBA00023157"/>
    </source>
</evidence>
<dbReference type="GO" id="GO:0004867">
    <property type="term" value="F:serine-type endopeptidase inhibitor activity"/>
    <property type="evidence" value="ECO:0007669"/>
    <property type="project" value="UniProtKB-KW"/>
</dbReference>
<dbReference type="Gene3D" id="3.30.350.10">
    <property type="entry name" value="Subtilisin inhibitor-like"/>
    <property type="match status" value="1"/>
</dbReference>
<keyword evidence="10" id="KW-0732">Signal</keyword>
<dbReference type="EMBL" id="CP001874">
    <property type="protein sequence ID" value="ADG89593.1"/>
    <property type="molecule type" value="Genomic_DNA"/>
</dbReference>
<evidence type="ECO:0000256" key="6">
    <source>
        <dbReference type="ARBA" id="ARBA00022900"/>
    </source>
</evidence>
<comment type="subunit">
    <text evidence="3">Homodimer.</text>
</comment>
<reference evidence="12 13" key="1">
    <citation type="submission" date="2010-01" db="EMBL/GenBank/DDBJ databases">
        <title>The complete genome of Thermobispora bispora DSM 43833.</title>
        <authorList>
            <consortium name="US DOE Joint Genome Institute (JGI-PGF)"/>
            <person name="Lucas S."/>
            <person name="Copeland A."/>
            <person name="Lapidus A."/>
            <person name="Glavina del Rio T."/>
            <person name="Dalin E."/>
            <person name="Tice H."/>
            <person name="Bruce D."/>
            <person name="Goodwin L."/>
            <person name="Pitluck S."/>
            <person name="Kyrpides N."/>
            <person name="Mavromatis K."/>
            <person name="Ivanova N."/>
            <person name="Mikhailova N."/>
            <person name="Chertkov O."/>
            <person name="Brettin T."/>
            <person name="Detter J.C."/>
            <person name="Han C."/>
            <person name="Larimer F."/>
            <person name="Land M."/>
            <person name="Hauser L."/>
            <person name="Markowitz V."/>
            <person name="Cheng J.-F."/>
            <person name="Hugenholtz P."/>
            <person name="Woyke T."/>
            <person name="Wu D."/>
            <person name="Jando M."/>
            <person name="Schneider S."/>
            <person name="Klenk H.-P."/>
            <person name="Eisen J.A."/>
        </authorList>
    </citation>
    <scope>NUCLEOTIDE SEQUENCE [LARGE SCALE GENOMIC DNA]</scope>
    <source>
        <strain evidence="13">ATCC 19993 / DSM 43833 / CBS 139.67 / JCM 10125 / KCTC 9307 / NBRC 14880 / R51</strain>
    </source>
</reference>
<accession>D6Y6V2</accession>
<organism evidence="12 13">
    <name type="scientific">Thermobispora bispora (strain ATCC 19993 / DSM 43833 / CBS 139.67 / JCM 10125 / KCTC 9307 / NBRC 14880 / R51)</name>
    <dbReference type="NCBI Taxonomy" id="469371"/>
    <lineage>
        <taxon>Bacteria</taxon>
        <taxon>Bacillati</taxon>
        <taxon>Actinomycetota</taxon>
        <taxon>Actinomycetes</taxon>
        <taxon>Streptosporangiales</taxon>
        <taxon>Streptosporangiaceae</taxon>
        <taxon>Thermobispora</taxon>
    </lineage>
</organism>
<evidence type="ECO:0000256" key="8">
    <source>
        <dbReference type="RuleBase" id="RU003471"/>
    </source>
</evidence>
<evidence type="ECO:0000256" key="2">
    <source>
        <dbReference type="ARBA" id="ARBA00010472"/>
    </source>
</evidence>
<keyword evidence="7" id="KW-1015">Disulfide bond</keyword>
<dbReference type="SUPFAM" id="SSF55399">
    <property type="entry name" value="Subtilisin inhibitor"/>
    <property type="match status" value="1"/>
</dbReference>
<dbReference type="KEGG" id="tbi:Tbis_2894"/>
<evidence type="ECO:0000256" key="4">
    <source>
        <dbReference type="ARBA" id="ARBA00022525"/>
    </source>
</evidence>
<evidence type="ECO:0000256" key="5">
    <source>
        <dbReference type="ARBA" id="ARBA00022690"/>
    </source>
</evidence>
<keyword evidence="13" id="KW-1185">Reference proteome</keyword>
<proteinExistence type="inferred from homology"/>
<feature type="region of interest" description="Disordered" evidence="9">
    <location>
        <begin position="21"/>
        <end position="64"/>
    </location>
</feature>
<evidence type="ECO:0000256" key="3">
    <source>
        <dbReference type="ARBA" id="ARBA00011738"/>
    </source>
</evidence>
<gene>
    <name evidence="12" type="ordered locus">Tbis_2894</name>
</gene>
<dbReference type="RefSeq" id="WP_013133126.1">
    <property type="nucleotide sequence ID" value="NC_014165.1"/>
</dbReference>
<evidence type="ECO:0000259" key="11">
    <source>
        <dbReference type="Pfam" id="PF00720"/>
    </source>
</evidence>
<keyword evidence="5 8" id="KW-0646">Protease inhibitor</keyword>
<evidence type="ECO:0000256" key="10">
    <source>
        <dbReference type="SAM" id="SignalP"/>
    </source>
</evidence>
<dbReference type="InterPro" id="IPR036819">
    <property type="entry name" value="Subtilisin_inhibitor-like_sf"/>
</dbReference>
<sequence length="147" mass="15146">MKSLLVLLAGAALGAGLATPAMAEPAPPQSSAQPSAQAADPANAPTRAVTISIEPGTGSGNPTKTVDVDCRSVSGSHPHADTVCAALERVGGDITALQPRADVACSMLYDPVTVTASGIWDGRQFWLRRTFGNRCQMEAVEGDLFKI</sequence>
<dbReference type="InterPro" id="IPR023549">
    <property type="entry name" value="Subtilisin_inhibitor"/>
</dbReference>
<evidence type="ECO:0000313" key="12">
    <source>
        <dbReference type="EMBL" id="ADG89593.1"/>
    </source>
</evidence>
<name>D6Y6V2_THEBD</name>
<dbReference type="HOGENOM" id="CLU_121949_0_1_11"/>
<comment type="similarity">
    <text evidence="2 8">Belongs to the protease inhibitor I16 (SSI) family.</text>
</comment>
<feature type="domain" description="Subtilisin inhibitor" evidence="11">
    <location>
        <begin position="50"/>
        <end position="133"/>
    </location>
</feature>
<comment type="subcellular location">
    <subcellularLocation>
        <location evidence="1">Secreted</location>
    </subcellularLocation>
</comment>
<evidence type="ECO:0000256" key="1">
    <source>
        <dbReference type="ARBA" id="ARBA00004613"/>
    </source>
</evidence>
<dbReference type="Pfam" id="PF00720">
    <property type="entry name" value="SSI"/>
    <property type="match status" value="1"/>
</dbReference>
<protein>
    <submittedName>
        <fullName evidence="12">Proteinase inhibitor I16 subtilisin-type inhibitor</fullName>
    </submittedName>
</protein>
<feature type="signal peptide" evidence="10">
    <location>
        <begin position="1"/>
        <end position="23"/>
    </location>
</feature>